<evidence type="ECO:0000256" key="2">
    <source>
        <dbReference type="SAM" id="MobiDB-lite"/>
    </source>
</evidence>
<keyword evidence="6" id="KW-1185">Reference proteome</keyword>
<dbReference type="OrthoDB" id="2113965at2759"/>
<organism evidence="5 6">
    <name type="scientific">Linderina pennispora</name>
    <dbReference type="NCBI Taxonomy" id="61395"/>
    <lineage>
        <taxon>Eukaryota</taxon>
        <taxon>Fungi</taxon>
        <taxon>Fungi incertae sedis</taxon>
        <taxon>Zoopagomycota</taxon>
        <taxon>Kickxellomycotina</taxon>
        <taxon>Kickxellomycetes</taxon>
        <taxon>Kickxellales</taxon>
        <taxon>Kickxellaceae</taxon>
        <taxon>Linderina</taxon>
    </lineage>
</organism>
<protein>
    <recommendedName>
        <fullName evidence="7">CwfJ C-terminus 1-domain-containing protein-like protein</fullName>
    </recommendedName>
</protein>
<evidence type="ECO:0000259" key="3">
    <source>
        <dbReference type="Pfam" id="PF04676"/>
    </source>
</evidence>
<dbReference type="InterPro" id="IPR040194">
    <property type="entry name" value="Cwf19-like"/>
</dbReference>
<dbReference type="GeneID" id="63803574"/>
<evidence type="ECO:0000259" key="4">
    <source>
        <dbReference type="Pfam" id="PF04677"/>
    </source>
</evidence>
<sequence>MGDDSPSHRSSKSDRHRYRDRSRDKYKDRSSDRHRHRRSSRSRSPSSKHHRSHRESKHRSKTPKASTDLNKLHARIMKAKLRKSADLPELERQLAEALAGETESSAGCSTEKDNVVVLPRTDSSGRLLNLAADTGSEDSMSIRQMARAERENDDDPADRLLAKQIVGDSGFSNDLEYMDENIEKFTKQAKGKSAEQKRQAAIHDYNLMEAAINACELCFKQSSQSDGSTLLTPPQFPIIALGTRVYLALPNREPMNDGHCVIAPIEHSSGSSLKLDDDTWDEIGNFMKCLMRMFMERRMGVVFLETVMSTTKSTHCVIECVPIPFKHMDDVHVVFQQGILGISDEWSQHRKVIDTSLKAQAVRPENDNVTDQDQNHEAARAAIRRGGFRNTMTAKMPYFHVWFDPKGGLGHVIESPETFPPWFGREVVAGILDLPPSVYRKPRRLRESRDQRLQRADEWKKQFGWDKYDWTKMLE</sequence>
<dbReference type="PANTHER" id="PTHR12072">
    <property type="entry name" value="CWF19, CELL CYCLE CONTROL PROTEIN"/>
    <property type="match status" value="1"/>
</dbReference>
<dbReference type="EMBL" id="MCFD01000003">
    <property type="protein sequence ID" value="ORX72430.1"/>
    <property type="molecule type" value="Genomic_DNA"/>
</dbReference>
<dbReference type="GO" id="GO:0071014">
    <property type="term" value="C:post-mRNA release spliceosomal complex"/>
    <property type="evidence" value="ECO:0007669"/>
    <property type="project" value="TreeGrafter"/>
</dbReference>
<dbReference type="Pfam" id="PF04676">
    <property type="entry name" value="CwfJ_C_2"/>
    <property type="match status" value="1"/>
</dbReference>
<dbReference type="GO" id="GO:0000398">
    <property type="term" value="P:mRNA splicing, via spliceosome"/>
    <property type="evidence" value="ECO:0007669"/>
    <property type="project" value="TreeGrafter"/>
</dbReference>
<dbReference type="RefSeq" id="XP_040745854.1">
    <property type="nucleotide sequence ID" value="XM_040886926.1"/>
</dbReference>
<feature type="region of interest" description="Disordered" evidence="2">
    <location>
        <begin position="1"/>
        <end position="71"/>
    </location>
</feature>
<name>A0A1Y1WFV3_9FUNG</name>
<dbReference type="Pfam" id="PF04677">
    <property type="entry name" value="CwfJ_C_1"/>
    <property type="match status" value="1"/>
</dbReference>
<reference evidence="5 6" key="1">
    <citation type="submission" date="2016-07" db="EMBL/GenBank/DDBJ databases">
        <title>Pervasive Adenine N6-methylation of Active Genes in Fungi.</title>
        <authorList>
            <consortium name="DOE Joint Genome Institute"/>
            <person name="Mondo S.J."/>
            <person name="Dannebaum R.O."/>
            <person name="Kuo R.C."/>
            <person name="Labutti K."/>
            <person name="Haridas S."/>
            <person name="Kuo A."/>
            <person name="Salamov A."/>
            <person name="Ahrendt S.R."/>
            <person name="Lipzen A."/>
            <person name="Sullivan W."/>
            <person name="Andreopoulos W.B."/>
            <person name="Clum A."/>
            <person name="Lindquist E."/>
            <person name="Daum C."/>
            <person name="Ramamoorthy G.K."/>
            <person name="Gryganskyi A."/>
            <person name="Culley D."/>
            <person name="Magnuson J.K."/>
            <person name="James T.Y."/>
            <person name="O'Malley M.A."/>
            <person name="Stajich J.E."/>
            <person name="Spatafora J.W."/>
            <person name="Visel A."/>
            <person name="Grigoriev I.V."/>
        </authorList>
    </citation>
    <scope>NUCLEOTIDE SEQUENCE [LARGE SCALE GENOMIC DNA]</scope>
    <source>
        <strain evidence="5 6">ATCC 12442</strain>
    </source>
</reference>
<accession>A0A1Y1WFV3</accession>
<dbReference type="InterPro" id="IPR006767">
    <property type="entry name" value="Cwf19-like_C_dom-2"/>
</dbReference>
<comment type="caution">
    <text evidence="5">The sequence shown here is derived from an EMBL/GenBank/DDBJ whole genome shotgun (WGS) entry which is preliminary data.</text>
</comment>
<dbReference type="AlphaFoldDB" id="A0A1Y1WFV3"/>
<evidence type="ECO:0000313" key="6">
    <source>
        <dbReference type="Proteomes" id="UP000193922"/>
    </source>
</evidence>
<evidence type="ECO:0000256" key="1">
    <source>
        <dbReference type="ARBA" id="ARBA00006795"/>
    </source>
</evidence>
<comment type="similarity">
    <text evidence="1">Belongs to the CWF19 family.</text>
</comment>
<evidence type="ECO:0000313" key="5">
    <source>
        <dbReference type="EMBL" id="ORX72430.1"/>
    </source>
</evidence>
<feature type="compositionally biased region" description="Basic and acidic residues" evidence="2">
    <location>
        <begin position="1"/>
        <end position="13"/>
    </location>
</feature>
<dbReference type="STRING" id="61395.A0A1Y1WFV3"/>
<feature type="compositionally biased region" description="Basic and acidic residues" evidence="2">
    <location>
        <begin position="21"/>
        <end position="31"/>
    </location>
</feature>
<feature type="domain" description="Cwf19-like C-terminal" evidence="4">
    <location>
        <begin position="209"/>
        <end position="336"/>
    </location>
</feature>
<proteinExistence type="inferred from homology"/>
<dbReference type="InterPro" id="IPR006768">
    <property type="entry name" value="Cwf19-like_C_dom-1"/>
</dbReference>
<feature type="compositionally biased region" description="Basic residues" evidence="2">
    <location>
        <begin position="32"/>
        <end position="62"/>
    </location>
</feature>
<dbReference type="Proteomes" id="UP000193922">
    <property type="component" value="Unassembled WGS sequence"/>
</dbReference>
<evidence type="ECO:0008006" key="7">
    <source>
        <dbReference type="Google" id="ProtNLM"/>
    </source>
</evidence>
<dbReference type="PANTHER" id="PTHR12072:SF5">
    <property type="entry name" value="CWF19-LIKE PROTEIN 2"/>
    <property type="match status" value="1"/>
</dbReference>
<gene>
    <name evidence="5" type="ORF">DL89DRAFT_265982</name>
</gene>
<feature type="domain" description="Cwf19-like protein C-terminal" evidence="3">
    <location>
        <begin position="345"/>
        <end position="471"/>
    </location>
</feature>